<accession>A0A8A0RRJ7</accession>
<evidence type="ECO:0000313" key="2">
    <source>
        <dbReference type="EMBL" id="QSQ10139.1"/>
    </source>
</evidence>
<gene>
    <name evidence="2" type="ORF">H0A61_02538</name>
</gene>
<keyword evidence="1" id="KW-0175">Coiled coil</keyword>
<proteinExistence type="predicted"/>
<protein>
    <submittedName>
        <fullName evidence="2">Uncharacterized protein</fullName>
    </submittedName>
</protein>
<reference evidence="2" key="1">
    <citation type="submission" date="2020-07" db="EMBL/GenBank/DDBJ databases">
        <title>Koleobacter methoxysyntrophicus gen. nov., sp. nov., a novel anaerobic bacterium isolated from deep subsurface oil field and proposal of Koleobacterales ord. nov. in the phylum Firmicutes.</title>
        <authorList>
            <person name="Sakamoto S."/>
            <person name="Tamaki H."/>
        </authorList>
    </citation>
    <scope>NUCLEOTIDE SEQUENCE</scope>
    <source>
        <strain evidence="2">NRmbB1</strain>
    </source>
</reference>
<evidence type="ECO:0000313" key="3">
    <source>
        <dbReference type="Proteomes" id="UP000662904"/>
    </source>
</evidence>
<dbReference type="Proteomes" id="UP000662904">
    <property type="component" value="Chromosome"/>
</dbReference>
<dbReference type="RefSeq" id="WP_206707456.1">
    <property type="nucleotide sequence ID" value="NZ_CP059066.1"/>
</dbReference>
<evidence type="ECO:0000256" key="1">
    <source>
        <dbReference type="SAM" id="Coils"/>
    </source>
</evidence>
<dbReference type="EMBL" id="CP059066">
    <property type="protein sequence ID" value="QSQ10139.1"/>
    <property type="molecule type" value="Genomic_DNA"/>
</dbReference>
<organism evidence="2 3">
    <name type="scientific">Koleobacter methoxysyntrophicus</name>
    <dbReference type="NCBI Taxonomy" id="2751313"/>
    <lineage>
        <taxon>Bacteria</taxon>
        <taxon>Bacillati</taxon>
        <taxon>Bacillota</taxon>
        <taxon>Clostridia</taxon>
        <taxon>Koleobacterales</taxon>
        <taxon>Koleobacteraceae</taxon>
        <taxon>Koleobacter</taxon>
    </lineage>
</organism>
<dbReference type="KEGG" id="kme:H0A61_02538"/>
<keyword evidence="3" id="KW-1185">Reference proteome</keyword>
<feature type="coiled-coil region" evidence="1">
    <location>
        <begin position="1129"/>
        <end position="1229"/>
    </location>
</feature>
<name>A0A8A0RRJ7_9FIRM</name>
<sequence>MKLADITSFRKDLLFQGAVQLGWFERNQALSDKAAAHFIFHGPDYHGVATGDFAEPSLQLMDTASFAKEITERLTGKITDEPFVIVIAGYGTGKSHLALTLATLFSRPKSEVARKILENLILADASIGKQVKDTLSSLSDQQFLVVTLNGMEDFDLGSEISRQLLSALKDKGIDTSVLENLRPRFKLAENFTVSFHLSLKEDFQKHFGPDYQVEDIIQGLQAQDENVFRMVNEIYAQKMGSPLPAAGQESLQDFIRVAKEVYCGPGKPFAGILLLFDEFGRYLEFAVQKPHIAGPAALQQLFEAVQENGERVFLLSFIQSELKAYASRVVPERREEINRYLTRFDTVRKVRLSTNLETVIANLLEKKNPQVITEHLSVLDMPLDQVHSFMKRWFPEINNHSLWFETESFHKIVGQGCWPLHPLSTWVLYKLTTIGKSLQQRSALSLLADTFEVYQNKELELGQTIRPIDLLTEGLLAEFLSSESFGAQGTVTYAYQSVLQKYQLELSPIEKALLKAIVLQQKIGIKVESKDDYLHAVAMFCGLNTNDAEAGINSLEKEYGVLEWNGLLCQYEIVGDAVPRKSFLAKLAVKVEDIDLEKRARIFSTNYKHWSQVEEYLTDFGEKNEIFTKEWKYTVYFTDVYLLENQVQFALRAWCDARNVDVKKGQLIYCYVGPESNLGLLTEKATEIIKAQMQKLNLDWEKGAPLAIIFLYDSEGAFGQKLAEYWVLELGFNEEEKQKFANFILDKKNSTWQELQIQFSEMEKERNIVFATEKKIVQRRLKQMLEQLLDIVYPDRIPFPFDGFYTIRGNAAKDSQVFTKELLLGNLDREWLQARNQQQRNRGYTVLDKSWGIFDNDGSVRLLPTNSKVREALKVLDTMLEPKGERVENKCVNLGKIVELWTAPPFGCNLAAAGLLLALYIGRRRDELELLKDNEVMAIENWLTQAMPSNFFDLSVLNVTEIVRVSSERVSEWDALLEEWDLEPTHMGKVQFSDKANELKNRIPIPQKLFYKYKLLQENTKKAAWELNRLEQFLNDALDKIETGNVTEDAGLLSWGAAILAEEYHRMMANRDCWTTEQIEEVEKHYTTARLKVKQIFSRWLSNQRVTSIEQLGKFKHRMNVKIGGNLDTIGLDEEIKQLEAHVEEVEKNVQVLTEIRESTEAVKKLIEHNTVSEASTITDLRAWLEQVETLRKNLKAAREKTNIAKNEIDEAAAKLKQFSQSCREQLQQHYSRAADIYNHRQITCLADITSWKTEVVDLIRIFAGQEKDLEDFNQVMKQLEQFEKQYALLSDENQTDSELDALLKHCQQELAALYPEDQPPLDSELIYKDMMENIKNKRSQIAAEWMERNLPKTEEIRKADAARLLEIKRQLEKMPAVLSVEQRAIIQNEIEACDRRLDELEVDGLLAKFDAFSDKNKTTFLKKLIDYLEKHFPSYDFRLPF</sequence>